<sequence length="115" mass="12258">MKMSPFARWVVASILVFVHIAAASAEERLWLAADGKALATIVGGGEDDFAAERLRRWFAEKANVEVSIAPAEEGRLPGEGCAILLGSLDSNPLIRTVAKQLGLKLDPAELTDQGT</sequence>
<protein>
    <submittedName>
        <fullName evidence="1">Uncharacterized protein</fullName>
    </submittedName>
</protein>
<evidence type="ECO:0000313" key="1">
    <source>
        <dbReference type="EMBL" id="GAG08800.1"/>
    </source>
</evidence>
<organism evidence="1">
    <name type="scientific">marine sediment metagenome</name>
    <dbReference type="NCBI Taxonomy" id="412755"/>
    <lineage>
        <taxon>unclassified sequences</taxon>
        <taxon>metagenomes</taxon>
        <taxon>ecological metagenomes</taxon>
    </lineage>
</organism>
<reference evidence="1" key="1">
    <citation type="journal article" date="2014" name="Front. Microbiol.">
        <title>High frequency of phylogenetically diverse reductive dehalogenase-homologous genes in deep subseafloor sedimentary metagenomes.</title>
        <authorList>
            <person name="Kawai M."/>
            <person name="Futagami T."/>
            <person name="Toyoda A."/>
            <person name="Takaki Y."/>
            <person name="Nishi S."/>
            <person name="Hori S."/>
            <person name="Arai W."/>
            <person name="Tsubouchi T."/>
            <person name="Morono Y."/>
            <person name="Uchiyama I."/>
            <person name="Ito T."/>
            <person name="Fujiyama A."/>
            <person name="Inagaki F."/>
            <person name="Takami H."/>
        </authorList>
    </citation>
    <scope>NUCLEOTIDE SEQUENCE</scope>
    <source>
        <strain evidence="1">Expedition CK06-06</strain>
    </source>
</reference>
<comment type="caution">
    <text evidence="1">The sequence shown here is derived from an EMBL/GenBank/DDBJ whole genome shotgun (WGS) entry which is preliminary data.</text>
</comment>
<accession>X0USV3</accession>
<dbReference type="AlphaFoldDB" id="X0USV3"/>
<dbReference type="EMBL" id="BARS01023201">
    <property type="protein sequence ID" value="GAG08800.1"/>
    <property type="molecule type" value="Genomic_DNA"/>
</dbReference>
<name>X0USV3_9ZZZZ</name>
<proteinExistence type="predicted"/>
<gene>
    <name evidence="1" type="ORF">S01H1_36968</name>
</gene>
<feature type="non-terminal residue" evidence="1">
    <location>
        <position position="115"/>
    </location>
</feature>